<name>A0A917C4A2_9PROT</name>
<evidence type="ECO:0000313" key="2">
    <source>
        <dbReference type="Proteomes" id="UP000632498"/>
    </source>
</evidence>
<comment type="caution">
    <text evidence="1">The sequence shown here is derived from an EMBL/GenBank/DDBJ whole genome shotgun (WGS) entry which is preliminary data.</text>
</comment>
<dbReference type="InterPro" id="IPR006597">
    <property type="entry name" value="Sel1-like"/>
</dbReference>
<dbReference type="EMBL" id="BMHV01000021">
    <property type="protein sequence ID" value="GGF71287.1"/>
    <property type="molecule type" value="Genomic_DNA"/>
</dbReference>
<dbReference type="PANTHER" id="PTHR11102:SF160">
    <property type="entry name" value="ERAD-ASSOCIATED E3 UBIQUITIN-PROTEIN LIGASE COMPONENT HRD3"/>
    <property type="match status" value="1"/>
</dbReference>
<dbReference type="SUPFAM" id="SSF81901">
    <property type="entry name" value="HCP-like"/>
    <property type="match status" value="1"/>
</dbReference>
<sequence length="154" mass="17431">MHLYGQGIPKDPDKALALFTQGHELGSSFCSEALARIYIYGEGGIPKDIEKAKFYLMFGVEEGMPISLYLFAQMYLHGVGYPQNEYRAALLFAESANAGLQKAKDEIKRIESNVGMPLEVYLKKTYNHTQPLKNIKICPTPSTRRYKCTITWQD</sequence>
<dbReference type="Gene3D" id="1.25.40.10">
    <property type="entry name" value="Tetratricopeptide repeat domain"/>
    <property type="match status" value="1"/>
</dbReference>
<dbReference type="InterPro" id="IPR011990">
    <property type="entry name" value="TPR-like_helical_dom_sf"/>
</dbReference>
<organism evidence="1 2">
    <name type="scientific">Terasakiella brassicae</name>
    <dbReference type="NCBI Taxonomy" id="1634917"/>
    <lineage>
        <taxon>Bacteria</taxon>
        <taxon>Pseudomonadati</taxon>
        <taxon>Pseudomonadota</taxon>
        <taxon>Alphaproteobacteria</taxon>
        <taxon>Rhodospirillales</taxon>
        <taxon>Terasakiellaceae</taxon>
        <taxon>Terasakiella</taxon>
    </lineage>
</organism>
<reference evidence="1" key="2">
    <citation type="submission" date="2020-09" db="EMBL/GenBank/DDBJ databases">
        <authorList>
            <person name="Sun Q."/>
            <person name="Zhou Y."/>
        </authorList>
    </citation>
    <scope>NUCLEOTIDE SEQUENCE</scope>
    <source>
        <strain evidence="1">CGMCC 1.15254</strain>
    </source>
</reference>
<accession>A0A917C4A2</accession>
<dbReference type="SMART" id="SM00671">
    <property type="entry name" value="SEL1"/>
    <property type="match status" value="3"/>
</dbReference>
<evidence type="ECO:0008006" key="3">
    <source>
        <dbReference type="Google" id="ProtNLM"/>
    </source>
</evidence>
<dbReference type="Pfam" id="PF08238">
    <property type="entry name" value="Sel1"/>
    <property type="match status" value="3"/>
</dbReference>
<proteinExistence type="predicted"/>
<dbReference type="Proteomes" id="UP000632498">
    <property type="component" value="Unassembled WGS sequence"/>
</dbReference>
<dbReference type="AlphaFoldDB" id="A0A917C4A2"/>
<dbReference type="RefSeq" id="WP_188666110.1">
    <property type="nucleotide sequence ID" value="NZ_BMHV01000021.1"/>
</dbReference>
<keyword evidence="2" id="KW-1185">Reference proteome</keyword>
<dbReference type="InterPro" id="IPR050767">
    <property type="entry name" value="Sel1_AlgK"/>
</dbReference>
<evidence type="ECO:0000313" key="1">
    <source>
        <dbReference type="EMBL" id="GGF71287.1"/>
    </source>
</evidence>
<protein>
    <recommendedName>
        <fullName evidence="3">Sel1 repeat family protein</fullName>
    </recommendedName>
</protein>
<gene>
    <name evidence="1" type="ORF">GCM10011332_26580</name>
</gene>
<dbReference type="PANTHER" id="PTHR11102">
    <property type="entry name" value="SEL-1-LIKE PROTEIN"/>
    <property type="match status" value="1"/>
</dbReference>
<reference evidence="1" key="1">
    <citation type="journal article" date="2014" name="Int. J. Syst. Evol. Microbiol.">
        <title>Complete genome sequence of Corynebacterium casei LMG S-19264T (=DSM 44701T), isolated from a smear-ripened cheese.</title>
        <authorList>
            <consortium name="US DOE Joint Genome Institute (JGI-PGF)"/>
            <person name="Walter F."/>
            <person name="Albersmeier A."/>
            <person name="Kalinowski J."/>
            <person name="Ruckert C."/>
        </authorList>
    </citation>
    <scope>NUCLEOTIDE SEQUENCE</scope>
    <source>
        <strain evidence="1">CGMCC 1.15254</strain>
    </source>
</reference>